<keyword evidence="2" id="KW-1133">Transmembrane helix</keyword>
<feature type="transmembrane region" description="Helical" evidence="2">
    <location>
        <begin position="259"/>
        <end position="282"/>
    </location>
</feature>
<dbReference type="STRING" id="75743.A0A401NT18"/>
<feature type="transmembrane region" description="Helical" evidence="2">
    <location>
        <begin position="47"/>
        <end position="67"/>
    </location>
</feature>
<keyword evidence="4" id="KW-1185">Reference proteome</keyword>
<proteinExistence type="predicted"/>
<dbReference type="PANTHER" id="PTHR16201:SF53">
    <property type="entry name" value="TRANSMEMBRANE PROTEIN 44"/>
    <property type="match status" value="1"/>
</dbReference>
<protein>
    <recommendedName>
        <fullName evidence="5">Transmembrane protein 44</fullName>
    </recommendedName>
</protein>
<comment type="caution">
    <text evidence="3">The sequence shown here is derived from an EMBL/GenBank/DDBJ whole genome shotgun (WGS) entry which is preliminary data.</text>
</comment>
<keyword evidence="2" id="KW-0812">Transmembrane</keyword>
<accession>A0A401NT18</accession>
<dbReference type="PANTHER" id="PTHR16201">
    <property type="entry name" value="SEVEN TRANSMEMBRANE PROTEIN 1-RELATED"/>
    <property type="match status" value="1"/>
</dbReference>
<organism evidence="3 4">
    <name type="scientific">Scyliorhinus torazame</name>
    <name type="common">Cloudy catshark</name>
    <name type="synonym">Catulus torazame</name>
    <dbReference type="NCBI Taxonomy" id="75743"/>
    <lineage>
        <taxon>Eukaryota</taxon>
        <taxon>Metazoa</taxon>
        <taxon>Chordata</taxon>
        <taxon>Craniata</taxon>
        <taxon>Vertebrata</taxon>
        <taxon>Chondrichthyes</taxon>
        <taxon>Elasmobranchii</taxon>
        <taxon>Galeomorphii</taxon>
        <taxon>Galeoidea</taxon>
        <taxon>Carcharhiniformes</taxon>
        <taxon>Scyliorhinidae</taxon>
        <taxon>Scyliorhinus</taxon>
    </lineage>
</organism>
<evidence type="ECO:0008006" key="5">
    <source>
        <dbReference type="Google" id="ProtNLM"/>
    </source>
</evidence>
<dbReference type="GO" id="GO:0016020">
    <property type="term" value="C:membrane"/>
    <property type="evidence" value="ECO:0007669"/>
    <property type="project" value="TreeGrafter"/>
</dbReference>
<dbReference type="Proteomes" id="UP000288216">
    <property type="component" value="Unassembled WGS sequence"/>
</dbReference>
<gene>
    <name evidence="3" type="ORF">scyTo_0009761</name>
</gene>
<name>A0A401NT18_SCYTO</name>
<keyword evidence="2" id="KW-0472">Membrane</keyword>
<feature type="transmembrane region" description="Helical" evidence="2">
    <location>
        <begin position="79"/>
        <end position="98"/>
    </location>
</feature>
<dbReference type="OrthoDB" id="8048523at2759"/>
<feature type="transmembrane region" description="Helical" evidence="2">
    <location>
        <begin position="229"/>
        <end position="247"/>
    </location>
</feature>
<feature type="transmembrane region" description="Helical" evidence="2">
    <location>
        <begin position="193"/>
        <end position="217"/>
    </location>
</feature>
<feature type="transmembrane region" description="Helical" evidence="2">
    <location>
        <begin position="149"/>
        <end position="173"/>
    </location>
</feature>
<evidence type="ECO:0000256" key="2">
    <source>
        <dbReference type="SAM" id="Phobius"/>
    </source>
</evidence>
<reference evidence="3 4" key="1">
    <citation type="journal article" date="2018" name="Nat. Ecol. Evol.">
        <title>Shark genomes provide insights into elasmobranch evolution and the origin of vertebrates.</title>
        <authorList>
            <person name="Hara Y"/>
            <person name="Yamaguchi K"/>
            <person name="Onimaru K"/>
            <person name="Kadota M"/>
            <person name="Koyanagi M"/>
            <person name="Keeley SD"/>
            <person name="Tatsumi K"/>
            <person name="Tanaka K"/>
            <person name="Motone F"/>
            <person name="Kageyama Y"/>
            <person name="Nozu R"/>
            <person name="Adachi N"/>
            <person name="Nishimura O"/>
            <person name="Nakagawa R"/>
            <person name="Tanegashima C"/>
            <person name="Kiyatake I"/>
            <person name="Matsumoto R"/>
            <person name="Murakumo K"/>
            <person name="Nishida K"/>
            <person name="Terakita A"/>
            <person name="Kuratani S"/>
            <person name="Sato K"/>
            <person name="Hyodo S Kuraku.S."/>
        </authorList>
    </citation>
    <scope>NUCLEOTIDE SEQUENCE [LARGE SCALE GENOMIC DNA]</scope>
</reference>
<evidence type="ECO:0000313" key="3">
    <source>
        <dbReference type="EMBL" id="GCB64043.1"/>
    </source>
</evidence>
<dbReference type="OMA" id="WGDEAVC"/>
<evidence type="ECO:0000256" key="1">
    <source>
        <dbReference type="SAM" id="MobiDB-lite"/>
    </source>
</evidence>
<dbReference type="AlphaFoldDB" id="A0A401NT18"/>
<sequence length="495" mass="56126">MRSAADSHPGRPEGTTRGGGTPTASSPLWNWNYWINCFVQEKVCISFALWLLSLLLWAISHIVFFYFHCKRRVWREESLSCSIYAFLGNICNMFGALLAKQLSIQVFTAAYMAAVDVLRFVLILFPVCGSRSSSKTDQLRLRNKRRRSAMFMVCLPFAMGTSYYCWASPAVRVDIRGPRRKLLTTLLQDNTEIIGYALGVIAVFIAWTSKFPLILKASRGKIDKSLQKWALILSILAGVLYAAAILAHEKTPEFILQSLPWLLIFLGGSALDISILFLSCLLKDKSTRQNWGLEMVIESDTISLLESPGQEMEEEEVQAEAQSSDWMPLNILQSNRYLRKMAEIGHYMDMSIEPVQEIGFGVKRLPGDGQTCTEREKRVDTLFVHDPPMYPPKQIIHANVSSCSSSDATSINSELEWDFEDIPQEWKMTRKQQEHTLNHSPDHNPVTSMHSFPTSISSSTSTTDFWLTDTETVMTEERTSAILAQYEEEVNKSKR</sequence>
<feature type="region of interest" description="Disordered" evidence="1">
    <location>
        <begin position="1"/>
        <end position="22"/>
    </location>
</feature>
<feature type="transmembrane region" description="Helical" evidence="2">
    <location>
        <begin position="104"/>
        <end position="128"/>
    </location>
</feature>
<evidence type="ECO:0000313" key="4">
    <source>
        <dbReference type="Proteomes" id="UP000288216"/>
    </source>
</evidence>
<dbReference type="GO" id="GO:0015174">
    <property type="term" value="F:basic amino acid transmembrane transporter activity"/>
    <property type="evidence" value="ECO:0007669"/>
    <property type="project" value="TreeGrafter"/>
</dbReference>
<dbReference type="EMBL" id="BFAA01004068">
    <property type="protein sequence ID" value="GCB64043.1"/>
    <property type="molecule type" value="Genomic_DNA"/>
</dbReference>
<dbReference type="InterPro" id="IPR051415">
    <property type="entry name" value="LAAT-1"/>
</dbReference>